<reference evidence="1" key="1">
    <citation type="journal article" date="2023" name="Mol. Phylogenet. Evol.">
        <title>Genome-scale phylogeny and comparative genomics of the fungal order Sordariales.</title>
        <authorList>
            <person name="Hensen N."/>
            <person name="Bonometti L."/>
            <person name="Westerberg I."/>
            <person name="Brannstrom I.O."/>
            <person name="Guillou S."/>
            <person name="Cros-Aarteil S."/>
            <person name="Calhoun S."/>
            <person name="Haridas S."/>
            <person name="Kuo A."/>
            <person name="Mondo S."/>
            <person name="Pangilinan J."/>
            <person name="Riley R."/>
            <person name="LaButti K."/>
            <person name="Andreopoulos B."/>
            <person name="Lipzen A."/>
            <person name="Chen C."/>
            <person name="Yan M."/>
            <person name="Daum C."/>
            <person name="Ng V."/>
            <person name="Clum A."/>
            <person name="Steindorff A."/>
            <person name="Ohm R.A."/>
            <person name="Martin F."/>
            <person name="Silar P."/>
            <person name="Natvig D.O."/>
            <person name="Lalanne C."/>
            <person name="Gautier V."/>
            <person name="Ament-Velasquez S.L."/>
            <person name="Kruys A."/>
            <person name="Hutchinson M.I."/>
            <person name="Powell A.J."/>
            <person name="Barry K."/>
            <person name="Miller A.N."/>
            <person name="Grigoriev I.V."/>
            <person name="Debuchy R."/>
            <person name="Gladieux P."/>
            <person name="Hiltunen Thoren M."/>
            <person name="Johannesson H."/>
        </authorList>
    </citation>
    <scope>NUCLEOTIDE SEQUENCE</scope>
    <source>
        <strain evidence="1">CBS 103.79</strain>
    </source>
</reference>
<reference evidence="1" key="2">
    <citation type="submission" date="2023-05" db="EMBL/GenBank/DDBJ databases">
        <authorList>
            <consortium name="Lawrence Berkeley National Laboratory"/>
            <person name="Steindorff A."/>
            <person name="Hensen N."/>
            <person name="Bonometti L."/>
            <person name="Westerberg I."/>
            <person name="Brannstrom I.O."/>
            <person name="Guillou S."/>
            <person name="Cros-Aarteil S."/>
            <person name="Calhoun S."/>
            <person name="Haridas S."/>
            <person name="Kuo A."/>
            <person name="Mondo S."/>
            <person name="Pangilinan J."/>
            <person name="Riley R."/>
            <person name="Labutti K."/>
            <person name="Andreopoulos B."/>
            <person name="Lipzen A."/>
            <person name="Chen C."/>
            <person name="Yanf M."/>
            <person name="Daum C."/>
            <person name="Ng V."/>
            <person name="Clum A."/>
            <person name="Ohm R."/>
            <person name="Martin F."/>
            <person name="Silar P."/>
            <person name="Natvig D."/>
            <person name="Lalanne C."/>
            <person name="Gautier V."/>
            <person name="Ament-Velasquez S.L."/>
            <person name="Kruys A."/>
            <person name="Hutchinson M.I."/>
            <person name="Powell A.J."/>
            <person name="Barry K."/>
            <person name="Miller A.N."/>
            <person name="Grigoriev I.V."/>
            <person name="Debuchy R."/>
            <person name="Gladieux P."/>
            <person name="Thoren M.H."/>
            <person name="Johannesson H."/>
        </authorList>
    </citation>
    <scope>NUCLEOTIDE SEQUENCE</scope>
    <source>
        <strain evidence="1">CBS 103.79</strain>
    </source>
</reference>
<sequence length="252" mass="28296">MVTPQPHRPDKTLWCEFVELLDCHATFVLDNQDGWIQHHADHLQDTFPSEFCCWFCDGLTFEAPNPTDGHAAFMSRMEHIRQHIFDDPHLTIAQMRPDLNMVERLSFPQRPNHSIDAELALDGLRQFHPVPEGGPDAPVGGLQAPFTDSGYASVLPGRCVSAGTEDKEEDDGDTKTEISAASKAIGPEAQRPISEVSNDIYNQVQRHLDDDNKTLVLGALPNLIKAFAIRLAHLDPSDTSRRIMHFIYSRHQ</sequence>
<comment type="caution">
    <text evidence="1">The sequence shown here is derived from an EMBL/GenBank/DDBJ whole genome shotgun (WGS) entry which is preliminary data.</text>
</comment>
<name>A0AAN6RQ40_9PEZI</name>
<dbReference type="AlphaFoldDB" id="A0AAN6RQ40"/>
<evidence type="ECO:0000313" key="1">
    <source>
        <dbReference type="EMBL" id="KAK3898011.1"/>
    </source>
</evidence>
<evidence type="ECO:0000313" key="2">
    <source>
        <dbReference type="Proteomes" id="UP001303889"/>
    </source>
</evidence>
<gene>
    <name evidence="1" type="ORF">C8A05DRAFT_19332</name>
</gene>
<proteinExistence type="predicted"/>
<organism evidence="1 2">
    <name type="scientific">Staphylotrichum tortipilum</name>
    <dbReference type="NCBI Taxonomy" id="2831512"/>
    <lineage>
        <taxon>Eukaryota</taxon>
        <taxon>Fungi</taxon>
        <taxon>Dikarya</taxon>
        <taxon>Ascomycota</taxon>
        <taxon>Pezizomycotina</taxon>
        <taxon>Sordariomycetes</taxon>
        <taxon>Sordariomycetidae</taxon>
        <taxon>Sordariales</taxon>
        <taxon>Chaetomiaceae</taxon>
        <taxon>Staphylotrichum</taxon>
    </lineage>
</organism>
<keyword evidence="2" id="KW-1185">Reference proteome</keyword>
<protein>
    <submittedName>
        <fullName evidence="1">Uncharacterized protein</fullName>
    </submittedName>
</protein>
<dbReference type="Proteomes" id="UP001303889">
    <property type="component" value="Unassembled WGS sequence"/>
</dbReference>
<accession>A0AAN6RQ40</accession>
<dbReference type="EMBL" id="MU856021">
    <property type="protein sequence ID" value="KAK3898011.1"/>
    <property type="molecule type" value="Genomic_DNA"/>
</dbReference>